<evidence type="ECO:0000313" key="2">
    <source>
        <dbReference type="EMBL" id="HAS8542939.1"/>
    </source>
</evidence>
<dbReference type="Proteomes" id="UP000863257">
    <property type="component" value="Unassembled WGS sequence"/>
</dbReference>
<comment type="caution">
    <text evidence="2">The sequence shown here is derived from an EMBL/GenBank/DDBJ whole genome shotgun (WGS) entry which is preliminary data.</text>
</comment>
<dbReference type="InterPro" id="IPR000182">
    <property type="entry name" value="GNAT_dom"/>
</dbReference>
<gene>
    <name evidence="2" type="ORF">I7730_24585</name>
</gene>
<dbReference type="Gene3D" id="3.40.630.30">
    <property type="match status" value="1"/>
</dbReference>
<accession>A0A8H9N4Y6</accession>
<protein>
    <submittedName>
        <fullName evidence="2">GNAT family N-acetyltransferase</fullName>
    </submittedName>
</protein>
<dbReference type="SUPFAM" id="SSF55729">
    <property type="entry name" value="Acyl-CoA N-acyltransferases (Nat)"/>
    <property type="match status" value="1"/>
</dbReference>
<evidence type="ECO:0000259" key="1">
    <source>
        <dbReference type="PROSITE" id="PS51186"/>
    </source>
</evidence>
<dbReference type="GO" id="GO:0016747">
    <property type="term" value="F:acyltransferase activity, transferring groups other than amino-acyl groups"/>
    <property type="evidence" value="ECO:0007669"/>
    <property type="project" value="InterPro"/>
</dbReference>
<sequence>MLISVLNNDELDEETLHELIKLCSEAYEEDFNYYFSLLKNAKHVIGYLDGKIVSHAAYVERILYTEQRSYRAAYIEAVATHPSVQGKGLGSQIMSHITTLIDEFELGALSPSEHEFYARLGWSLWEGPLGYYDQSLNEFSCPDEEVMIYQIGEINDIDFKGKLLCNWREGDVW</sequence>
<name>A0A8H9N4Y6_VIBVL</name>
<reference evidence="2" key="1">
    <citation type="journal article" date="2018" name="Genome Biol.">
        <title>SKESA: strategic k-mer extension for scrupulous assemblies.</title>
        <authorList>
            <person name="Souvorov A."/>
            <person name="Agarwala R."/>
            <person name="Lipman D.J."/>
        </authorList>
    </citation>
    <scope>NUCLEOTIDE SEQUENCE</scope>
    <source>
        <strain evidence="2">BCW_3452</strain>
    </source>
</reference>
<dbReference type="PROSITE" id="PS51186">
    <property type="entry name" value="GNAT"/>
    <property type="match status" value="1"/>
</dbReference>
<dbReference type="RefSeq" id="WP_000909134.1">
    <property type="nucleotide sequence ID" value="NZ_JBJJMW010000033.1"/>
</dbReference>
<dbReference type="Pfam" id="PF13527">
    <property type="entry name" value="Acetyltransf_9"/>
    <property type="match status" value="1"/>
</dbReference>
<feature type="domain" description="N-acetyltransferase" evidence="1">
    <location>
        <begin position="6"/>
        <end position="137"/>
    </location>
</feature>
<dbReference type="AlphaFoldDB" id="A0A8H9N4Y6"/>
<dbReference type="InterPro" id="IPR016181">
    <property type="entry name" value="Acyl_CoA_acyltransferase"/>
</dbReference>
<organism evidence="2">
    <name type="scientific">Vibrio vulnificus</name>
    <dbReference type="NCBI Taxonomy" id="672"/>
    <lineage>
        <taxon>Bacteria</taxon>
        <taxon>Pseudomonadati</taxon>
        <taxon>Pseudomonadota</taxon>
        <taxon>Gammaproteobacteria</taxon>
        <taxon>Vibrionales</taxon>
        <taxon>Vibrionaceae</taxon>
        <taxon>Vibrio</taxon>
    </lineage>
</organism>
<reference evidence="2" key="2">
    <citation type="submission" date="2019-01" db="EMBL/GenBank/DDBJ databases">
        <authorList>
            <consortium name="NCBI Pathogen Detection Project"/>
        </authorList>
    </citation>
    <scope>NUCLEOTIDE SEQUENCE</scope>
    <source>
        <strain evidence="2">BCW_3452</strain>
    </source>
</reference>
<dbReference type="CDD" id="cd04301">
    <property type="entry name" value="NAT_SF"/>
    <property type="match status" value="1"/>
</dbReference>
<proteinExistence type="predicted"/>
<keyword evidence="2" id="KW-0808">Transferase</keyword>
<dbReference type="EMBL" id="DACRBY010000068">
    <property type="protein sequence ID" value="HAS8542939.1"/>
    <property type="molecule type" value="Genomic_DNA"/>
</dbReference>